<keyword evidence="5" id="KW-1185">Reference proteome</keyword>
<dbReference type="InterPro" id="IPR050922">
    <property type="entry name" value="LytR/CpsA/Psr_CW_biosynth"/>
</dbReference>
<evidence type="ECO:0000313" key="5">
    <source>
        <dbReference type="Proteomes" id="UP000001681"/>
    </source>
</evidence>
<evidence type="ECO:0000256" key="1">
    <source>
        <dbReference type="ARBA" id="ARBA00006068"/>
    </source>
</evidence>
<dbReference type="STRING" id="262543.Exig_0479"/>
<dbReference type="PANTHER" id="PTHR33392">
    <property type="entry name" value="POLYISOPRENYL-TEICHOIC ACID--PEPTIDOGLYCAN TEICHOIC ACID TRANSFERASE TAGU"/>
    <property type="match status" value="1"/>
</dbReference>
<evidence type="ECO:0000313" key="4">
    <source>
        <dbReference type="EMBL" id="ACB59961.1"/>
    </source>
</evidence>
<reference evidence="4 5" key="1">
    <citation type="journal article" date="2006" name="Extremophiles">
        <title>Characterization of Exiguobacterium isolates from the Siberian permafrost. Description of Exiguobacterium sibiricum sp. nov.</title>
        <authorList>
            <person name="Rodrigues D.F."/>
            <person name="Goris J."/>
            <person name="Vishnivetskaya T."/>
            <person name="Gilichinsky D."/>
            <person name="Thomashow M.F."/>
            <person name="Tiedje J.M."/>
        </authorList>
    </citation>
    <scope>NUCLEOTIDE SEQUENCE [LARGE SCALE GENOMIC DNA]</scope>
    <source>
        <strain evidence="5">DSM 17290 / CIP 109462 / JCM 13490 / 255-15</strain>
    </source>
</reference>
<dbReference type="EMBL" id="CP001022">
    <property type="protein sequence ID" value="ACB59961.1"/>
    <property type="molecule type" value="Genomic_DNA"/>
</dbReference>
<gene>
    <name evidence="4" type="ordered locus">Exig_0479</name>
</gene>
<evidence type="ECO:0000259" key="3">
    <source>
        <dbReference type="Pfam" id="PF03816"/>
    </source>
</evidence>
<accession>B1YJ31</accession>
<dbReference type="PANTHER" id="PTHR33392:SF6">
    <property type="entry name" value="POLYISOPRENYL-TEICHOIC ACID--PEPTIDOGLYCAN TEICHOIC ACID TRANSFERASE TAGU"/>
    <property type="match status" value="1"/>
</dbReference>
<dbReference type="KEGG" id="esi:Exig_0479"/>
<name>B1YJ31_EXIS2</name>
<reference evidence="4 5" key="2">
    <citation type="journal article" date="2008" name="BMC Genomics">
        <title>Architecture of thermal adaptation in an Exiguobacterium sibiricum strain isolated from 3 million year old permafrost: a genome and transcriptome approach.</title>
        <authorList>
            <person name="Rodrigues D.F."/>
            <person name="Ivanova N."/>
            <person name="He Z."/>
            <person name="Huebner M."/>
            <person name="Zhou J."/>
            <person name="Tiedje J.M."/>
        </authorList>
    </citation>
    <scope>NUCLEOTIDE SEQUENCE [LARGE SCALE GENOMIC DNA]</scope>
    <source>
        <strain evidence="5">DSM 17290 / CIP 109462 / JCM 13490 / 255-15</strain>
    </source>
</reference>
<organism evidence="4 5">
    <name type="scientific">Exiguobacterium sibiricum (strain DSM 17290 / CCUG 55495 / CIP 109462 / JCM 13490 / 255-15)</name>
    <dbReference type="NCBI Taxonomy" id="262543"/>
    <lineage>
        <taxon>Bacteria</taxon>
        <taxon>Bacillati</taxon>
        <taxon>Bacillota</taxon>
        <taxon>Bacilli</taxon>
        <taxon>Bacillales</taxon>
        <taxon>Bacillales Family XII. Incertae Sedis</taxon>
        <taxon>Exiguobacterium</taxon>
    </lineage>
</organism>
<feature type="region of interest" description="Disordered" evidence="2">
    <location>
        <begin position="342"/>
        <end position="371"/>
    </location>
</feature>
<dbReference type="Gene3D" id="3.40.630.190">
    <property type="entry name" value="LCP protein"/>
    <property type="match status" value="1"/>
</dbReference>
<dbReference type="AlphaFoldDB" id="B1YJ31"/>
<dbReference type="eggNOG" id="COG1316">
    <property type="taxonomic scope" value="Bacteria"/>
</dbReference>
<dbReference type="Pfam" id="PF03816">
    <property type="entry name" value="LytR_cpsA_psr"/>
    <property type="match status" value="1"/>
</dbReference>
<proteinExistence type="inferred from homology"/>
<comment type="similarity">
    <text evidence="1">Belongs to the LytR/CpsA/Psr (LCP) family.</text>
</comment>
<protein>
    <submittedName>
        <fullName evidence="4">Cell envelope-related transcriptional attenuator</fullName>
    </submittedName>
</protein>
<reference evidence="5" key="3">
    <citation type="submission" date="2008-04" db="EMBL/GenBank/DDBJ databases">
        <title>Complete sequence of chromosome of Exiguobacterium sibiricum 255-15.</title>
        <authorList>
            <consortium name="US DOE Joint Genome Institute"/>
            <person name="Copeland A."/>
            <person name="Lucas S."/>
            <person name="Lapidus A."/>
            <person name="Glavina del Rio T."/>
            <person name="Dalin E."/>
            <person name="Tice H."/>
            <person name="Bruce D."/>
            <person name="Goodwin L."/>
            <person name="Pitluck S."/>
            <person name="Kiss H."/>
            <person name="Chertkov O."/>
            <person name="Monk C."/>
            <person name="Brettin T."/>
            <person name="Detter J.C."/>
            <person name="Han C."/>
            <person name="Kuske C.R."/>
            <person name="Schmutz J."/>
            <person name="Larimer F."/>
            <person name="Land M."/>
            <person name="Hauser L."/>
            <person name="Kyrpides N."/>
            <person name="Mikhailova N."/>
            <person name="Vishnivetskaya T."/>
            <person name="Rodrigues D.F."/>
            <person name="Gilichinsky D."/>
            <person name="Tiedje J."/>
            <person name="Richardson P."/>
        </authorList>
    </citation>
    <scope>NUCLEOTIDE SEQUENCE [LARGE SCALE GENOMIC DNA]</scope>
    <source>
        <strain evidence="5">DSM 17290 / CIP 109462 / JCM 13490 / 255-15</strain>
    </source>
</reference>
<evidence type="ECO:0000256" key="2">
    <source>
        <dbReference type="SAM" id="MobiDB-lite"/>
    </source>
</evidence>
<feature type="domain" description="Cell envelope-related transcriptional attenuator" evidence="3">
    <location>
        <begin position="90"/>
        <end position="259"/>
    </location>
</feature>
<dbReference type="NCBIfam" id="TIGR00350">
    <property type="entry name" value="lytR_cpsA_psr"/>
    <property type="match status" value="1"/>
</dbReference>
<dbReference type="InterPro" id="IPR004474">
    <property type="entry name" value="LytR_CpsA_psr"/>
</dbReference>
<sequence length="371" mass="40732">MQTRSARKRQPSAGKMFIKVIAALLLLLTVIGSGYAGAVFIKTQETLARTQINIPGSKVSSKYDDVPSESFLILGTDETKASKDRHEPARSDVMIVGVLNKKTEQLVLTSIPRDSLVNIDYSKYDVPYGKTGVEQDKITHAHYFGSMDKSSSYNGIKLARETTENLLGIEINHVVKVNFQGFVQLIDALDGVDIDVRYAFKEQDSARKAGTITVPKGMQHLSGEQALAYVRNRHDDPLGDIGRGQKQMQVIQAVAKEAASFRSLGAYRDILDAVGDNVETNLGPNDYLRLADFTTALRNTTEYQLAGEGYIGISGKWEYHLDPNQLDRVKANLAKAMQGQEVSLMKEETGTPGATDPTTTDDSTTVEQPVQ</sequence>
<feature type="compositionally biased region" description="Low complexity" evidence="2">
    <location>
        <begin position="350"/>
        <end position="365"/>
    </location>
</feature>
<dbReference type="HOGENOM" id="CLU_016455_2_1_9"/>
<dbReference type="Proteomes" id="UP000001681">
    <property type="component" value="Chromosome"/>
</dbReference>